<dbReference type="EMBL" id="SNRY01000233">
    <property type="protein sequence ID" value="KAA6344138.1"/>
    <property type="molecule type" value="Genomic_DNA"/>
</dbReference>
<gene>
    <name evidence="2" type="ORF">EZS27_008220</name>
</gene>
<dbReference type="InterPro" id="IPR025665">
    <property type="entry name" value="Beta-barrel_OMP_2"/>
</dbReference>
<protein>
    <recommendedName>
        <fullName evidence="1">Outer membrane protein beta-barrel domain-containing protein</fullName>
    </recommendedName>
</protein>
<accession>A0A5J4SE27</accession>
<sequence>MKKIILSVIVLSQMTAIAVYGQTETQTQTQQKGTTTRTETVTQAGGVYTRTVTETNAQNVGVAFGFKANVNLSGFIINDMNNSDSRMKPGGSVGGLVKIAFTKGFAMQPEIIVHYKESERWDKTMNTTSDYQYWGVEIPVYYMGQITMGAGKWLIGAGPYVAFGINAQRRFTGGETVDLYQKDAMTGDAAMQRWDFGAGIFAGYEWRNSFTITGGYQLGFLDMLDAGRKTADMNNQTLYVGIEWKFWMKK</sequence>
<evidence type="ECO:0000259" key="1">
    <source>
        <dbReference type="Pfam" id="PF13568"/>
    </source>
</evidence>
<comment type="caution">
    <text evidence="2">The sequence shown here is derived from an EMBL/GenBank/DDBJ whole genome shotgun (WGS) entry which is preliminary data.</text>
</comment>
<name>A0A5J4SE27_9ZZZZ</name>
<reference evidence="2" key="1">
    <citation type="submission" date="2019-03" db="EMBL/GenBank/DDBJ databases">
        <title>Single cell metagenomics reveals metabolic interactions within the superorganism composed of flagellate Streblomastix strix and complex community of Bacteroidetes bacteria on its surface.</title>
        <authorList>
            <person name="Treitli S.C."/>
            <person name="Kolisko M."/>
            <person name="Husnik F."/>
            <person name="Keeling P."/>
            <person name="Hampl V."/>
        </authorList>
    </citation>
    <scope>NUCLEOTIDE SEQUENCE</scope>
    <source>
        <strain evidence="2">STM</strain>
    </source>
</reference>
<organism evidence="2">
    <name type="scientific">termite gut metagenome</name>
    <dbReference type="NCBI Taxonomy" id="433724"/>
    <lineage>
        <taxon>unclassified sequences</taxon>
        <taxon>metagenomes</taxon>
        <taxon>organismal metagenomes</taxon>
    </lineage>
</organism>
<dbReference type="Pfam" id="PF13568">
    <property type="entry name" value="OMP_b-brl_2"/>
    <property type="match status" value="1"/>
</dbReference>
<dbReference type="AlphaFoldDB" id="A0A5J4SE27"/>
<proteinExistence type="predicted"/>
<feature type="domain" description="Outer membrane protein beta-barrel" evidence="1">
    <location>
        <begin position="57"/>
        <end position="224"/>
    </location>
</feature>
<evidence type="ECO:0000313" key="2">
    <source>
        <dbReference type="EMBL" id="KAA6344138.1"/>
    </source>
</evidence>